<protein>
    <submittedName>
        <fullName evidence="2">Uncharacterized protein LOC117234894</fullName>
    </submittedName>
</protein>
<sequence length="543" mass="67084">MDKCTNDPIVSVNYKKAEARYSKSLLRNYFKYWNNFVSMINKKRDLLEKSVAFYNIYCLKNCITNWKLYVALQKEKKIIKDKIDKARKFYAKKVLQTFIRIWINSCEFILQRSKIAHAIMHYKSKLLIKYFNAWKIYHEFKLKKLNIEERVSVYNRTKLLKRYFEHFISCVKESITEKTMNENIEMFYNFKLVQKTFFAWQDWYNMSLQNSIKSHEIRNIFENRKKSIMFNNWRLYIIKKKCNRRKILTAGNFYEKKLTIKTLKKFYNYAAYRKEKRIRLSYLNDKSKEIMRRLQYIYIEKWRNALCSVVQEKQKLYQAIQFWELNVTRKYFFNWIEFSRQYKIKMVRKQELNEIAIGFLLKRFILHWHFKLQDVLYIRKKEFLAISMMEHKILRKYFLLWEQYIAQKVKMNDDVKVAMKLHKQLLLREGLKEILRNSLYNIDYQRDLQLGNAVMRSFQNFEILKEYFDKWHSFVYLKKKSVSVCKITDSDEFQFKRIQIPCNNIYNNFETCLVLPEYMMKKDTILNAYNSFHKFSRKSWLFD</sequence>
<dbReference type="RefSeq" id="XP_033352359.1">
    <property type="nucleotide sequence ID" value="XM_033496468.1"/>
</dbReference>
<name>A0A6J3KKG1_9HYME</name>
<gene>
    <name evidence="2" type="primary">LOC117234894</name>
</gene>
<keyword evidence="1" id="KW-1185">Reference proteome</keyword>
<organism evidence="1 2">
    <name type="scientific">Bombus vosnesenskii</name>
    <dbReference type="NCBI Taxonomy" id="207650"/>
    <lineage>
        <taxon>Eukaryota</taxon>
        <taxon>Metazoa</taxon>
        <taxon>Ecdysozoa</taxon>
        <taxon>Arthropoda</taxon>
        <taxon>Hexapoda</taxon>
        <taxon>Insecta</taxon>
        <taxon>Pterygota</taxon>
        <taxon>Neoptera</taxon>
        <taxon>Endopterygota</taxon>
        <taxon>Hymenoptera</taxon>
        <taxon>Apocrita</taxon>
        <taxon>Aculeata</taxon>
        <taxon>Apoidea</taxon>
        <taxon>Anthophila</taxon>
        <taxon>Apidae</taxon>
        <taxon>Bombus</taxon>
        <taxon>Pyrobombus</taxon>
    </lineage>
</organism>
<dbReference type="GeneID" id="117234894"/>
<dbReference type="GO" id="GO:0019902">
    <property type="term" value="F:phosphatase binding"/>
    <property type="evidence" value="ECO:0007669"/>
    <property type="project" value="TreeGrafter"/>
</dbReference>
<dbReference type="InterPro" id="IPR052270">
    <property type="entry name" value="CACF_protein"/>
</dbReference>
<dbReference type="PANTHER" id="PTHR22028">
    <property type="entry name" value="SFI1 SPINDLE BODY DOMAIN-CONTAINING PROTEIN-RELATED"/>
    <property type="match status" value="1"/>
</dbReference>
<dbReference type="PANTHER" id="PTHR22028:SF9">
    <property type="entry name" value="SFI1 SPINDLE BODY DOMAIN-CONTAINING PROTEIN"/>
    <property type="match status" value="1"/>
</dbReference>
<accession>A0A6J3KKG1</accession>
<evidence type="ECO:0000313" key="2">
    <source>
        <dbReference type="RefSeq" id="XP_033352359.1"/>
    </source>
</evidence>
<proteinExistence type="predicted"/>
<dbReference type="Proteomes" id="UP000504631">
    <property type="component" value="Unplaced"/>
</dbReference>
<dbReference type="AlphaFoldDB" id="A0A6J3KKG1"/>
<reference evidence="2" key="1">
    <citation type="submission" date="2025-08" db="UniProtKB">
        <authorList>
            <consortium name="RefSeq"/>
        </authorList>
    </citation>
    <scope>IDENTIFICATION</scope>
    <source>
        <tissue evidence="2">Muscle</tissue>
    </source>
</reference>
<dbReference type="KEGG" id="bvk:117234894"/>
<evidence type="ECO:0000313" key="1">
    <source>
        <dbReference type="Proteomes" id="UP000504631"/>
    </source>
</evidence>